<comment type="caution">
    <text evidence="1">The sequence shown here is derived from an EMBL/GenBank/DDBJ whole genome shotgun (WGS) entry which is preliminary data.</text>
</comment>
<dbReference type="RefSeq" id="XP_025463699.1">
    <property type="nucleotide sequence ID" value="XM_025606279.1"/>
</dbReference>
<sequence length="204" mass="23250">MLIPALEKTSTTWKLNQSREPSYPFNLVFTHPFHHIILGGMSSPAQPYINIPHISENNLPFQLPYSIKSLIYCLQISTTKLHWPFSSIIVSGSTSISRNKSLAFSTNNNLSNDQDPPTLAPLSRANTPFWASTVIPCTMPWIQIRNPMEKTPHSWLLFAERDHCITTRTIREKSILNAMMLSDGLPIFWRYIPDTPKDQRTGTL</sequence>
<dbReference type="Proteomes" id="UP000246702">
    <property type="component" value="Unassembled WGS sequence"/>
</dbReference>
<dbReference type="GeneID" id="37108422"/>
<gene>
    <name evidence="1" type="ORF">BO94DRAFT_227632</name>
</gene>
<dbReference type="AlphaFoldDB" id="A0A317VJM5"/>
<evidence type="ECO:0000313" key="1">
    <source>
        <dbReference type="EMBL" id="PWY74506.1"/>
    </source>
</evidence>
<name>A0A317VJM5_9EURO</name>
<reference evidence="1 2" key="1">
    <citation type="submission" date="2016-12" db="EMBL/GenBank/DDBJ databases">
        <title>The genomes of Aspergillus section Nigri reveals drivers in fungal speciation.</title>
        <authorList>
            <consortium name="DOE Joint Genome Institute"/>
            <person name="Vesth T.C."/>
            <person name="Nybo J."/>
            <person name="Theobald S."/>
            <person name="Brandl J."/>
            <person name="Frisvad J.C."/>
            <person name="Nielsen K.F."/>
            <person name="Lyhne E.K."/>
            <person name="Kogle M.E."/>
            <person name="Kuo A."/>
            <person name="Riley R."/>
            <person name="Clum A."/>
            <person name="Nolan M."/>
            <person name="Lipzen A."/>
            <person name="Salamov A."/>
            <person name="Henrissat B."/>
            <person name="Wiebenga A."/>
            <person name="De Vries R.P."/>
            <person name="Grigoriev I.V."/>
            <person name="Mortensen U.H."/>
            <person name="Andersen M.R."/>
            <person name="Baker S.E."/>
        </authorList>
    </citation>
    <scope>NUCLEOTIDE SEQUENCE [LARGE SCALE GENOMIC DNA]</scope>
    <source>
        <strain evidence="1 2">CBS 115572</strain>
    </source>
</reference>
<dbReference type="EMBL" id="MSFK01000030">
    <property type="protein sequence ID" value="PWY74506.1"/>
    <property type="molecule type" value="Genomic_DNA"/>
</dbReference>
<proteinExistence type="predicted"/>
<keyword evidence="2" id="KW-1185">Reference proteome</keyword>
<protein>
    <submittedName>
        <fullName evidence="1">Uncharacterized protein</fullName>
    </submittedName>
</protein>
<evidence type="ECO:0000313" key="2">
    <source>
        <dbReference type="Proteomes" id="UP000246702"/>
    </source>
</evidence>
<accession>A0A317VJM5</accession>
<organism evidence="1 2">
    <name type="scientific">Aspergillus sclerotioniger CBS 115572</name>
    <dbReference type="NCBI Taxonomy" id="1450535"/>
    <lineage>
        <taxon>Eukaryota</taxon>
        <taxon>Fungi</taxon>
        <taxon>Dikarya</taxon>
        <taxon>Ascomycota</taxon>
        <taxon>Pezizomycotina</taxon>
        <taxon>Eurotiomycetes</taxon>
        <taxon>Eurotiomycetidae</taxon>
        <taxon>Eurotiales</taxon>
        <taxon>Aspergillaceae</taxon>
        <taxon>Aspergillus</taxon>
        <taxon>Aspergillus subgen. Circumdati</taxon>
    </lineage>
</organism>